<evidence type="ECO:0000313" key="6">
    <source>
        <dbReference type="EnsemblFungi" id="MAPG_02769T0"/>
    </source>
</evidence>
<dbReference type="InterPro" id="IPR050216">
    <property type="entry name" value="LRR_domain-containing"/>
</dbReference>
<keyword evidence="5" id="KW-0418">Kinase</keyword>
<dbReference type="InterPro" id="IPR017441">
    <property type="entry name" value="Protein_kinase_ATP_BS"/>
</dbReference>
<dbReference type="Pfam" id="PF07714">
    <property type="entry name" value="PK_Tyr_Ser-Thr"/>
    <property type="match status" value="1"/>
</dbReference>
<dbReference type="eggNOG" id="KOG0619">
    <property type="taxonomic scope" value="Eukaryota"/>
</dbReference>
<dbReference type="InterPro" id="IPR003591">
    <property type="entry name" value="Leu-rich_rpt_typical-subtyp"/>
</dbReference>
<dbReference type="EnsemblFungi" id="MAPG_02769T0">
    <property type="protein sequence ID" value="MAPG_02769T0"/>
    <property type="gene ID" value="MAPG_02769"/>
</dbReference>
<gene>
    <name evidence="5" type="ORF">MAPG_02769</name>
</gene>
<dbReference type="OrthoDB" id="1668230at2759"/>
<keyword evidence="1" id="KW-0433">Leucine-rich repeat</keyword>
<keyword evidence="3" id="KW-0547">Nucleotide-binding</keyword>
<dbReference type="GO" id="GO:0004674">
    <property type="term" value="F:protein serine/threonine kinase activity"/>
    <property type="evidence" value="ECO:0007669"/>
    <property type="project" value="UniProtKB-KW"/>
</dbReference>
<dbReference type="InterPro" id="IPR001611">
    <property type="entry name" value="Leu-rich_rpt"/>
</dbReference>
<dbReference type="PANTHER" id="PTHR48051">
    <property type="match status" value="1"/>
</dbReference>
<evidence type="ECO:0000256" key="2">
    <source>
        <dbReference type="ARBA" id="ARBA00022737"/>
    </source>
</evidence>
<keyword evidence="3" id="KW-0067">ATP-binding</keyword>
<dbReference type="PANTHER" id="PTHR48051:SF1">
    <property type="entry name" value="RAS SUPPRESSOR PROTEIN 1"/>
    <property type="match status" value="1"/>
</dbReference>
<evidence type="ECO:0000256" key="3">
    <source>
        <dbReference type="PROSITE-ProRule" id="PRU10141"/>
    </source>
</evidence>
<dbReference type="PROSITE" id="PS00107">
    <property type="entry name" value="PROTEIN_KINASE_ATP"/>
    <property type="match status" value="1"/>
</dbReference>
<feature type="domain" description="Protein kinase" evidence="4">
    <location>
        <begin position="213"/>
        <end position="463"/>
    </location>
</feature>
<keyword evidence="5" id="KW-0808">Transferase</keyword>
<organism evidence="6 7">
    <name type="scientific">Magnaporthiopsis poae (strain ATCC 64411 / 73-15)</name>
    <name type="common">Kentucky bluegrass fungus</name>
    <name type="synonym">Magnaporthe poae</name>
    <dbReference type="NCBI Taxonomy" id="644358"/>
    <lineage>
        <taxon>Eukaryota</taxon>
        <taxon>Fungi</taxon>
        <taxon>Dikarya</taxon>
        <taxon>Ascomycota</taxon>
        <taxon>Pezizomycotina</taxon>
        <taxon>Sordariomycetes</taxon>
        <taxon>Sordariomycetidae</taxon>
        <taxon>Magnaporthales</taxon>
        <taxon>Magnaporthaceae</taxon>
        <taxon>Magnaporthiopsis</taxon>
    </lineage>
</organism>
<evidence type="ECO:0000256" key="1">
    <source>
        <dbReference type="ARBA" id="ARBA00022614"/>
    </source>
</evidence>
<keyword evidence="5" id="KW-0723">Serine/threonine-protein kinase</keyword>
<dbReference type="VEuPathDB" id="FungiDB:MAPG_02769"/>
<dbReference type="InterPro" id="IPR011009">
    <property type="entry name" value="Kinase-like_dom_sf"/>
</dbReference>
<protein>
    <submittedName>
        <fullName evidence="5">Serine/threonine protein kinase</fullName>
    </submittedName>
</protein>
<proteinExistence type="predicted"/>
<keyword evidence="2" id="KW-0677">Repeat</keyword>
<dbReference type="Gene3D" id="1.10.510.10">
    <property type="entry name" value="Transferase(Phosphotransferase) domain 1"/>
    <property type="match status" value="1"/>
</dbReference>
<dbReference type="Pfam" id="PF13855">
    <property type="entry name" value="LRR_8"/>
    <property type="match status" value="1"/>
</dbReference>
<evidence type="ECO:0000259" key="4">
    <source>
        <dbReference type="PROSITE" id="PS50011"/>
    </source>
</evidence>
<dbReference type="InterPro" id="IPR032675">
    <property type="entry name" value="LRR_dom_sf"/>
</dbReference>
<dbReference type="GO" id="GO:0005524">
    <property type="term" value="F:ATP binding"/>
    <property type="evidence" value="ECO:0007669"/>
    <property type="project" value="UniProtKB-UniRule"/>
</dbReference>
<dbReference type="InterPro" id="IPR001245">
    <property type="entry name" value="Ser-Thr/Tyr_kinase_cat_dom"/>
</dbReference>
<dbReference type="PROSITE" id="PS50011">
    <property type="entry name" value="PROTEIN_KINASE_DOM"/>
    <property type="match status" value="1"/>
</dbReference>
<reference evidence="6" key="5">
    <citation type="submission" date="2015-06" db="UniProtKB">
        <authorList>
            <consortium name="EnsemblFungi"/>
        </authorList>
    </citation>
    <scope>IDENTIFICATION</scope>
    <source>
        <strain evidence="6">ATCC 64411</strain>
    </source>
</reference>
<dbReference type="GO" id="GO:0005737">
    <property type="term" value="C:cytoplasm"/>
    <property type="evidence" value="ECO:0007669"/>
    <property type="project" value="TreeGrafter"/>
</dbReference>
<dbReference type="Gene3D" id="3.30.200.20">
    <property type="entry name" value="Phosphorylase Kinase, domain 1"/>
    <property type="match status" value="1"/>
</dbReference>
<name>A0A0C4DS92_MAGP6</name>
<dbReference type="EMBL" id="ADBL01000673">
    <property type="status" value="NOT_ANNOTATED_CDS"/>
    <property type="molecule type" value="Genomic_DNA"/>
</dbReference>
<keyword evidence="7" id="KW-1185">Reference proteome</keyword>
<evidence type="ECO:0000313" key="5">
    <source>
        <dbReference type="EMBL" id="KLU83718.1"/>
    </source>
</evidence>
<dbReference type="Pfam" id="PF00560">
    <property type="entry name" value="LRR_1"/>
    <property type="match status" value="1"/>
</dbReference>
<dbReference type="EMBL" id="GL876967">
    <property type="protein sequence ID" value="KLU83718.1"/>
    <property type="molecule type" value="Genomic_DNA"/>
</dbReference>
<reference evidence="6" key="4">
    <citation type="journal article" date="2015" name="G3 (Bethesda)">
        <title>Genome sequences of three phytopathogenic species of the Magnaporthaceae family of fungi.</title>
        <authorList>
            <person name="Okagaki L.H."/>
            <person name="Nunes C.C."/>
            <person name="Sailsbery J."/>
            <person name="Clay B."/>
            <person name="Brown D."/>
            <person name="John T."/>
            <person name="Oh Y."/>
            <person name="Young N."/>
            <person name="Fitzgerald M."/>
            <person name="Haas B.J."/>
            <person name="Zeng Q."/>
            <person name="Young S."/>
            <person name="Adiconis X."/>
            <person name="Fan L."/>
            <person name="Levin J.Z."/>
            <person name="Mitchell T.K."/>
            <person name="Okubara P.A."/>
            <person name="Farman M.L."/>
            <person name="Kohn L.M."/>
            <person name="Birren B."/>
            <person name="Ma L.-J."/>
            <person name="Dean R.A."/>
        </authorList>
    </citation>
    <scope>NUCLEOTIDE SEQUENCE</scope>
    <source>
        <strain evidence="6">ATCC 64411 / 73-15</strain>
    </source>
</reference>
<dbReference type="SMART" id="SM00369">
    <property type="entry name" value="LRR_TYP"/>
    <property type="match status" value="4"/>
</dbReference>
<reference evidence="5" key="2">
    <citation type="submission" date="2010-05" db="EMBL/GenBank/DDBJ databases">
        <title>The Genome Sequence of Magnaporthe poae strain ATCC 64411.</title>
        <authorList>
            <consortium name="The Broad Institute Genome Sequencing Platform"/>
            <consortium name="Broad Institute Genome Sequencing Center for Infectious Disease"/>
            <person name="Ma L.-J."/>
            <person name="Dead R."/>
            <person name="Young S."/>
            <person name="Zeng Q."/>
            <person name="Koehrsen M."/>
            <person name="Alvarado L."/>
            <person name="Berlin A."/>
            <person name="Chapman S.B."/>
            <person name="Chen Z."/>
            <person name="Freedman E."/>
            <person name="Gellesch M."/>
            <person name="Goldberg J."/>
            <person name="Griggs A."/>
            <person name="Gujja S."/>
            <person name="Heilman E.R."/>
            <person name="Heiman D."/>
            <person name="Hepburn T."/>
            <person name="Howarth C."/>
            <person name="Jen D."/>
            <person name="Larson L."/>
            <person name="Mehta T."/>
            <person name="Neiman D."/>
            <person name="Pearson M."/>
            <person name="Roberts A."/>
            <person name="Saif S."/>
            <person name="Shea T."/>
            <person name="Shenoy N."/>
            <person name="Sisk P."/>
            <person name="Stolte C."/>
            <person name="Sykes S."/>
            <person name="Walk T."/>
            <person name="White J."/>
            <person name="Yandava C."/>
            <person name="Haas B."/>
            <person name="Nusbaum C."/>
            <person name="Birren B."/>
        </authorList>
    </citation>
    <scope>NUCLEOTIDE SEQUENCE</scope>
    <source>
        <strain evidence="5">ATCC 64411</strain>
    </source>
</reference>
<reference evidence="5" key="3">
    <citation type="submission" date="2011-03" db="EMBL/GenBank/DDBJ databases">
        <title>Annotation of Magnaporthe poae ATCC 64411.</title>
        <authorList>
            <person name="Ma L.-J."/>
            <person name="Dead R."/>
            <person name="Young S.K."/>
            <person name="Zeng Q."/>
            <person name="Gargeya S."/>
            <person name="Fitzgerald M."/>
            <person name="Haas B."/>
            <person name="Abouelleil A."/>
            <person name="Alvarado L."/>
            <person name="Arachchi H.M."/>
            <person name="Berlin A."/>
            <person name="Brown A."/>
            <person name="Chapman S.B."/>
            <person name="Chen Z."/>
            <person name="Dunbar C."/>
            <person name="Freedman E."/>
            <person name="Gearin G."/>
            <person name="Gellesch M."/>
            <person name="Goldberg J."/>
            <person name="Griggs A."/>
            <person name="Gujja S."/>
            <person name="Heiman D."/>
            <person name="Howarth C."/>
            <person name="Larson L."/>
            <person name="Lui A."/>
            <person name="MacDonald P.J.P."/>
            <person name="Mehta T."/>
            <person name="Montmayeur A."/>
            <person name="Murphy C."/>
            <person name="Neiman D."/>
            <person name="Pearson M."/>
            <person name="Priest M."/>
            <person name="Roberts A."/>
            <person name="Saif S."/>
            <person name="Shea T."/>
            <person name="Shenoy N."/>
            <person name="Sisk P."/>
            <person name="Stolte C."/>
            <person name="Sykes S."/>
            <person name="Yandava C."/>
            <person name="Wortman J."/>
            <person name="Nusbaum C."/>
            <person name="Birren B."/>
        </authorList>
    </citation>
    <scope>NUCLEOTIDE SEQUENCE</scope>
    <source>
        <strain evidence="5">ATCC 64411</strain>
    </source>
</reference>
<dbReference type="GO" id="GO:0050793">
    <property type="term" value="P:regulation of developmental process"/>
    <property type="evidence" value="ECO:0007669"/>
    <property type="project" value="UniProtKB-ARBA"/>
</dbReference>
<sequence length="463" mass="49930">MHDLETLHSGAYKASGLAKLKLTGPLESFPEEILELGETLEHLDLSGTGLSTLPEELGTRLPRLKIAFFSDCRFATFPKGLAGCPLLEMVAFRGNGMNAVPEDSLPPRLRWLILTNNKIETLPASIGNCSRLQKCMLAGNRLTRLPDEMSSCRKLGLLRLSANRLTKLPDWLFELPELAFLSFAGNPCASTRLNSGRARRNSMSLPQIHWSNLEIHDVLGEGASGIISKGVRRCSRGSGSEEEVAIKLFKGSLTSDGTPADELEVCMSAGSHGNLIDALGRIHGHPDASAEEFRGGLVMQLIPPFYRTLGKPPTLESCTRDHYDPDAALSPEAAIGVLSGIASAARHLHANAISHGDLYAHNILVSGDGHALLGDMGAATIYGDQRFPLLEKLEVLAFSHLIEDVLGLMGRGPYQDHAEVRQQLQDIQRQCSVPRPSGRPDFAAVIDALRGPAGLVKATALPN</sequence>
<accession>A0A0C4DS92</accession>
<dbReference type="OMA" id="MVGFKAN"/>
<evidence type="ECO:0000313" key="7">
    <source>
        <dbReference type="Proteomes" id="UP000011715"/>
    </source>
</evidence>
<feature type="binding site" evidence="3">
    <location>
        <position position="247"/>
    </location>
    <ligand>
        <name>ATP</name>
        <dbReference type="ChEBI" id="CHEBI:30616"/>
    </ligand>
</feature>
<dbReference type="STRING" id="644358.A0A0C4DS92"/>
<dbReference type="Gene3D" id="3.80.10.10">
    <property type="entry name" value="Ribonuclease Inhibitor"/>
    <property type="match status" value="2"/>
</dbReference>
<dbReference type="Proteomes" id="UP000011715">
    <property type="component" value="Unassembled WGS sequence"/>
</dbReference>
<dbReference type="InterPro" id="IPR000719">
    <property type="entry name" value="Prot_kinase_dom"/>
</dbReference>
<dbReference type="SUPFAM" id="SSF56112">
    <property type="entry name" value="Protein kinase-like (PK-like)"/>
    <property type="match status" value="1"/>
</dbReference>
<reference evidence="7" key="1">
    <citation type="submission" date="2010-05" db="EMBL/GenBank/DDBJ databases">
        <title>The genome sequence of Magnaporthe poae strain ATCC 64411.</title>
        <authorList>
            <person name="Ma L.-J."/>
            <person name="Dead R."/>
            <person name="Young S."/>
            <person name="Zeng Q."/>
            <person name="Koehrsen M."/>
            <person name="Alvarado L."/>
            <person name="Berlin A."/>
            <person name="Chapman S.B."/>
            <person name="Chen Z."/>
            <person name="Freedman E."/>
            <person name="Gellesch M."/>
            <person name="Goldberg J."/>
            <person name="Griggs A."/>
            <person name="Gujja S."/>
            <person name="Heilman E.R."/>
            <person name="Heiman D."/>
            <person name="Hepburn T."/>
            <person name="Howarth C."/>
            <person name="Jen D."/>
            <person name="Larson L."/>
            <person name="Mehta T."/>
            <person name="Neiman D."/>
            <person name="Pearson M."/>
            <person name="Roberts A."/>
            <person name="Saif S."/>
            <person name="Shea T."/>
            <person name="Shenoy N."/>
            <person name="Sisk P."/>
            <person name="Stolte C."/>
            <person name="Sykes S."/>
            <person name="Walk T."/>
            <person name="White J."/>
            <person name="Yandava C."/>
            <person name="Haas B."/>
            <person name="Nusbaum C."/>
            <person name="Birren B."/>
        </authorList>
    </citation>
    <scope>NUCLEOTIDE SEQUENCE [LARGE SCALE GENOMIC DNA]</scope>
    <source>
        <strain evidence="7">ATCC 64411 / 73-15</strain>
    </source>
</reference>
<dbReference type="AlphaFoldDB" id="A0A0C4DS92"/>
<dbReference type="SUPFAM" id="SSF52058">
    <property type="entry name" value="L domain-like"/>
    <property type="match status" value="1"/>
</dbReference>